<reference evidence="1 2" key="1">
    <citation type="submission" date="2019-05" db="EMBL/GenBank/DDBJ databases">
        <title>Another draft genome of Portunus trituberculatus and its Hox gene families provides insights of decapod evolution.</title>
        <authorList>
            <person name="Jeong J.-H."/>
            <person name="Song I."/>
            <person name="Kim S."/>
            <person name="Choi T."/>
            <person name="Kim D."/>
            <person name="Ryu S."/>
            <person name="Kim W."/>
        </authorList>
    </citation>
    <scope>NUCLEOTIDE SEQUENCE [LARGE SCALE GENOMIC DNA]</scope>
    <source>
        <tissue evidence="1">Muscle</tissue>
    </source>
</reference>
<proteinExistence type="predicted"/>
<evidence type="ECO:0000313" key="2">
    <source>
        <dbReference type="Proteomes" id="UP000324222"/>
    </source>
</evidence>
<comment type="caution">
    <text evidence="1">The sequence shown here is derived from an EMBL/GenBank/DDBJ whole genome shotgun (WGS) entry which is preliminary data.</text>
</comment>
<name>A0A5B7GZW4_PORTR</name>
<dbReference type="AlphaFoldDB" id="A0A5B7GZW4"/>
<dbReference type="EMBL" id="VSRR010019872">
    <property type="protein sequence ID" value="MPC62617.1"/>
    <property type="molecule type" value="Genomic_DNA"/>
</dbReference>
<keyword evidence="2" id="KW-1185">Reference proteome</keyword>
<organism evidence="1 2">
    <name type="scientific">Portunus trituberculatus</name>
    <name type="common">Swimming crab</name>
    <name type="synonym">Neptunus trituberculatus</name>
    <dbReference type="NCBI Taxonomy" id="210409"/>
    <lineage>
        <taxon>Eukaryota</taxon>
        <taxon>Metazoa</taxon>
        <taxon>Ecdysozoa</taxon>
        <taxon>Arthropoda</taxon>
        <taxon>Crustacea</taxon>
        <taxon>Multicrustacea</taxon>
        <taxon>Malacostraca</taxon>
        <taxon>Eumalacostraca</taxon>
        <taxon>Eucarida</taxon>
        <taxon>Decapoda</taxon>
        <taxon>Pleocyemata</taxon>
        <taxon>Brachyura</taxon>
        <taxon>Eubrachyura</taxon>
        <taxon>Portunoidea</taxon>
        <taxon>Portunidae</taxon>
        <taxon>Portuninae</taxon>
        <taxon>Portunus</taxon>
    </lineage>
</organism>
<accession>A0A5B7GZW4</accession>
<evidence type="ECO:0000313" key="1">
    <source>
        <dbReference type="EMBL" id="MPC62617.1"/>
    </source>
</evidence>
<dbReference type="Proteomes" id="UP000324222">
    <property type="component" value="Unassembled WGS sequence"/>
</dbReference>
<gene>
    <name evidence="1" type="ORF">E2C01_056706</name>
</gene>
<sequence length="69" mass="7661">MMLVYQELPDKQPKVSLVEHDFVQAAHPDIDRTIHFAYLGTNGLPYVTISHDTSPSVSAVRGIVSPLTR</sequence>
<protein>
    <submittedName>
        <fullName evidence="1">Uncharacterized protein</fullName>
    </submittedName>
</protein>